<dbReference type="Proteomes" id="UP000824107">
    <property type="component" value="Unassembled WGS sequence"/>
</dbReference>
<feature type="domain" description="Ner winged helix-turn-helix DNA-binding" evidence="5">
    <location>
        <begin position="2"/>
        <end position="65"/>
    </location>
</feature>
<evidence type="ECO:0000256" key="1">
    <source>
        <dbReference type="ARBA" id="ARBA00006157"/>
    </source>
</evidence>
<evidence type="ECO:0000313" key="7">
    <source>
        <dbReference type="Proteomes" id="UP000824107"/>
    </source>
</evidence>
<evidence type="ECO:0000259" key="5">
    <source>
        <dbReference type="Pfam" id="PF13693"/>
    </source>
</evidence>
<protein>
    <submittedName>
        <fullName evidence="6">Helix-turn-helix domain-containing protein</fullName>
    </submittedName>
</protein>
<comment type="similarity">
    <text evidence="1">Belongs to the ner transcriptional regulatory family.</text>
</comment>
<keyword evidence="3" id="KW-0238">DNA-binding</keyword>
<gene>
    <name evidence="6" type="ORF">IAD20_08430</name>
</gene>
<dbReference type="Pfam" id="PF13693">
    <property type="entry name" value="HTH_35"/>
    <property type="match status" value="1"/>
</dbReference>
<reference evidence="6" key="2">
    <citation type="journal article" date="2021" name="PeerJ">
        <title>Extensive microbial diversity within the chicken gut microbiome revealed by metagenomics and culture.</title>
        <authorList>
            <person name="Gilroy R."/>
            <person name="Ravi A."/>
            <person name="Getino M."/>
            <person name="Pursley I."/>
            <person name="Horton D.L."/>
            <person name="Alikhan N.F."/>
            <person name="Baker D."/>
            <person name="Gharbi K."/>
            <person name="Hall N."/>
            <person name="Watson M."/>
            <person name="Adriaenssens E.M."/>
            <person name="Foster-Nyarko E."/>
            <person name="Jarju S."/>
            <person name="Secka A."/>
            <person name="Antonio M."/>
            <person name="Oren A."/>
            <person name="Chaudhuri R.R."/>
            <person name="La Ragione R."/>
            <person name="Hildebrand F."/>
            <person name="Pallen M.J."/>
        </authorList>
    </citation>
    <scope>NUCLEOTIDE SEQUENCE</scope>
    <source>
        <strain evidence="6">ChiW3-316</strain>
    </source>
</reference>
<dbReference type="EMBL" id="DVNC01000058">
    <property type="protein sequence ID" value="HIU54088.1"/>
    <property type="molecule type" value="Genomic_DNA"/>
</dbReference>
<dbReference type="GO" id="GO:0003677">
    <property type="term" value="F:DNA binding"/>
    <property type="evidence" value="ECO:0007669"/>
    <property type="project" value="UniProtKB-KW"/>
</dbReference>
<reference evidence="6" key="1">
    <citation type="submission" date="2020-10" db="EMBL/GenBank/DDBJ databases">
        <authorList>
            <person name="Gilroy R."/>
        </authorList>
    </citation>
    <scope>NUCLEOTIDE SEQUENCE</scope>
    <source>
        <strain evidence="6">ChiW3-316</strain>
    </source>
</reference>
<keyword evidence="2" id="KW-0805">Transcription regulation</keyword>
<sequence>MWDKAKIKIELMKRGSNFTKAALDEDLSSGACRTAMVKPFPAGERALAKALDVRVEDLFPERYREAK</sequence>
<organism evidence="6 7">
    <name type="scientific">Candidatus Scatocola faecipullorum</name>
    <dbReference type="NCBI Taxonomy" id="2840917"/>
    <lineage>
        <taxon>Bacteria</taxon>
        <taxon>Pseudomonadati</taxon>
        <taxon>Pseudomonadota</taxon>
        <taxon>Alphaproteobacteria</taxon>
        <taxon>Rhodospirillales</taxon>
        <taxon>Rhodospirillaceae</taxon>
        <taxon>Rhodospirillaceae incertae sedis</taxon>
        <taxon>Candidatus Scatocola</taxon>
    </lineage>
</organism>
<evidence type="ECO:0000256" key="3">
    <source>
        <dbReference type="ARBA" id="ARBA00023125"/>
    </source>
</evidence>
<dbReference type="Gene3D" id="1.10.260.40">
    <property type="entry name" value="lambda repressor-like DNA-binding domains"/>
    <property type="match status" value="1"/>
</dbReference>
<evidence type="ECO:0000256" key="4">
    <source>
        <dbReference type="ARBA" id="ARBA00023163"/>
    </source>
</evidence>
<dbReference type="InterPro" id="IPR038722">
    <property type="entry name" value="Ner_HTH_dom"/>
</dbReference>
<evidence type="ECO:0000313" key="6">
    <source>
        <dbReference type="EMBL" id="HIU54088.1"/>
    </source>
</evidence>
<dbReference type="SUPFAM" id="SSF47413">
    <property type="entry name" value="lambda repressor-like DNA-binding domains"/>
    <property type="match status" value="1"/>
</dbReference>
<dbReference type="InterPro" id="IPR010982">
    <property type="entry name" value="Lambda_DNA-bd_dom_sf"/>
</dbReference>
<keyword evidence="4" id="KW-0804">Transcription</keyword>
<comment type="caution">
    <text evidence="6">The sequence shown here is derived from an EMBL/GenBank/DDBJ whole genome shotgun (WGS) entry which is preliminary data.</text>
</comment>
<name>A0A9D1M560_9PROT</name>
<dbReference type="AlphaFoldDB" id="A0A9D1M560"/>
<accession>A0A9D1M560</accession>
<evidence type="ECO:0000256" key="2">
    <source>
        <dbReference type="ARBA" id="ARBA00023015"/>
    </source>
</evidence>
<proteinExistence type="inferred from homology"/>